<dbReference type="InterPro" id="IPR036390">
    <property type="entry name" value="WH_DNA-bd_sf"/>
</dbReference>
<accession>A0A6M4PTU9</accession>
<keyword evidence="1" id="KW-0808">Transferase</keyword>
<proteinExistence type="predicted"/>
<dbReference type="PROSITE" id="PS51186">
    <property type="entry name" value="GNAT"/>
    <property type="match status" value="1"/>
</dbReference>
<dbReference type="InterPro" id="IPR000182">
    <property type="entry name" value="GNAT_dom"/>
</dbReference>
<dbReference type="SMART" id="SM00347">
    <property type="entry name" value="HTH_MARR"/>
    <property type="match status" value="1"/>
</dbReference>
<dbReference type="SUPFAM" id="SSF55729">
    <property type="entry name" value="Acyl-CoA N-acyltransferases (Nat)"/>
    <property type="match status" value="1"/>
</dbReference>
<evidence type="ECO:0000313" key="6">
    <source>
        <dbReference type="Proteomes" id="UP000502641"/>
    </source>
</evidence>
<dbReference type="Pfam" id="PF00583">
    <property type="entry name" value="Acetyltransf_1"/>
    <property type="match status" value="1"/>
</dbReference>
<dbReference type="InterPro" id="IPR050832">
    <property type="entry name" value="Bact_Acetyltransf"/>
</dbReference>
<dbReference type="PANTHER" id="PTHR43877:SF2">
    <property type="entry name" value="AMINOALKYLPHOSPHONATE N-ACETYLTRANSFERASE-RELATED"/>
    <property type="match status" value="1"/>
</dbReference>
<evidence type="ECO:0000259" key="4">
    <source>
        <dbReference type="PROSITE" id="PS51186"/>
    </source>
</evidence>
<dbReference type="KEGG" id="sarg:HKX69_35070"/>
<dbReference type="Proteomes" id="UP000502641">
    <property type="component" value="Chromosome"/>
</dbReference>
<protein>
    <submittedName>
        <fullName evidence="5">MarR family transcriptional regulator</fullName>
    </submittedName>
</protein>
<feature type="domain" description="N-acetyltransferase" evidence="4">
    <location>
        <begin position="143"/>
        <end position="294"/>
    </location>
</feature>
<dbReference type="InterPro" id="IPR000835">
    <property type="entry name" value="HTH_MarR-typ"/>
</dbReference>
<dbReference type="CDD" id="cd04301">
    <property type="entry name" value="NAT_SF"/>
    <property type="match status" value="1"/>
</dbReference>
<dbReference type="GO" id="GO:0016747">
    <property type="term" value="F:acyltransferase activity, transferring groups other than amino-acyl groups"/>
    <property type="evidence" value="ECO:0007669"/>
    <property type="project" value="InterPro"/>
</dbReference>
<reference evidence="5 6" key="1">
    <citation type="submission" date="2020-05" db="EMBL/GenBank/DDBJ databases">
        <authorList>
            <person name="Li K."/>
        </authorList>
    </citation>
    <scope>NUCLEOTIDE SEQUENCE [LARGE SCALE GENOMIC DNA]</scope>
    <source>
        <strain evidence="6">jing01</strain>
    </source>
</reference>
<dbReference type="GO" id="GO:0003700">
    <property type="term" value="F:DNA-binding transcription factor activity"/>
    <property type="evidence" value="ECO:0007669"/>
    <property type="project" value="InterPro"/>
</dbReference>
<gene>
    <name evidence="5" type="ORF">HKX69_35070</name>
</gene>
<dbReference type="EMBL" id="CP053189">
    <property type="protein sequence ID" value="QJS14049.1"/>
    <property type="molecule type" value="Genomic_DNA"/>
</dbReference>
<dbReference type="PROSITE" id="PS50995">
    <property type="entry name" value="HTH_MARR_2"/>
    <property type="match status" value="1"/>
</dbReference>
<keyword evidence="2" id="KW-0012">Acyltransferase</keyword>
<feature type="domain" description="HTH marR-type" evidence="3">
    <location>
        <begin position="1"/>
        <end position="136"/>
    </location>
</feature>
<dbReference type="RefSeq" id="WP_171159443.1">
    <property type="nucleotide sequence ID" value="NZ_CP053189.1"/>
</dbReference>
<dbReference type="AlphaFoldDB" id="A0A6M4PTU9"/>
<dbReference type="Pfam" id="PF12802">
    <property type="entry name" value="MarR_2"/>
    <property type="match status" value="1"/>
</dbReference>
<dbReference type="InterPro" id="IPR011991">
    <property type="entry name" value="ArsR-like_HTH"/>
</dbReference>
<evidence type="ECO:0000256" key="2">
    <source>
        <dbReference type="ARBA" id="ARBA00023315"/>
    </source>
</evidence>
<dbReference type="InterPro" id="IPR036388">
    <property type="entry name" value="WH-like_DNA-bd_sf"/>
</dbReference>
<evidence type="ECO:0000313" key="5">
    <source>
        <dbReference type="EMBL" id="QJS14049.1"/>
    </source>
</evidence>
<keyword evidence="6" id="KW-1185">Reference proteome</keyword>
<dbReference type="SUPFAM" id="SSF46785">
    <property type="entry name" value="Winged helix' DNA-binding domain"/>
    <property type="match status" value="1"/>
</dbReference>
<dbReference type="Gene3D" id="1.10.10.10">
    <property type="entry name" value="Winged helix-like DNA-binding domain superfamily/Winged helix DNA-binding domain"/>
    <property type="match status" value="1"/>
</dbReference>
<dbReference type="Gene3D" id="3.40.630.30">
    <property type="match status" value="1"/>
</dbReference>
<evidence type="ECO:0000256" key="1">
    <source>
        <dbReference type="ARBA" id="ARBA00022679"/>
    </source>
</evidence>
<organism evidence="5 6">
    <name type="scientific">Streptomyces argyrophylli</name>
    <dbReference type="NCBI Taxonomy" id="2726118"/>
    <lineage>
        <taxon>Bacteria</taxon>
        <taxon>Bacillati</taxon>
        <taxon>Actinomycetota</taxon>
        <taxon>Actinomycetes</taxon>
        <taxon>Kitasatosporales</taxon>
        <taxon>Streptomycetaceae</taxon>
        <taxon>Streptomyces</taxon>
    </lineage>
</organism>
<evidence type="ECO:0000259" key="3">
    <source>
        <dbReference type="PROSITE" id="PS50995"/>
    </source>
</evidence>
<dbReference type="CDD" id="cd00090">
    <property type="entry name" value="HTH_ARSR"/>
    <property type="match status" value="1"/>
</dbReference>
<sequence>MDRVQIDQVRQFNRTVTERVGVLHDQYLGRDRPIGEARLLWEIGEDGQDVRQLREHLALDSGYVSRLLRSLEADGLVTVEPHPRDRRVRTVRLTDAGRAERTVLDGRSDELASSLLEPLNTAQRARLTAAMAEVERLLTAATVTLDAVDPDHPDAQHCLRSYFAEIQTRFETGFDPARSLLPDAGELRPPRGLFLVARLHGEPVGCAGLKLPPGAPAEIKRMWVAPRTRGLGLGRRFLTELEAQAAQRGWEVLRLDTNEALTAAIGLYHSSGFQEVAAFNDEPYAHHWFEKRISTPPFE</sequence>
<name>A0A6M4PTU9_9ACTN</name>
<dbReference type="PANTHER" id="PTHR43877">
    <property type="entry name" value="AMINOALKYLPHOSPHONATE N-ACETYLTRANSFERASE-RELATED-RELATED"/>
    <property type="match status" value="1"/>
</dbReference>
<dbReference type="InterPro" id="IPR016181">
    <property type="entry name" value="Acyl_CoA_acyltransferase"/>
</dbReference>